<dbReference type="STRING" id="376733.SAMN04487972_109107"/>
<organism evidence="1 2">
    <name type="scientific">Paracoccus halophilus</name>
    <dbReference type="NCBI Taxonomy" id="376733"/>
    <lineage>
        <taxon>Bacteria</taxon>
        <taxon>Pseudomonadati</taxon>
        <taxon>Pseudomonadota</taxon>
        <taxon>Alphaproteobacteria</taxon>
        <taxon>Rhodobacterales</taxon>
        <taxon>Paracoccaceae</taxon>
        <taxon>Paracoccus</taxon>
    </lineage>
</organism>
<reference evidence="1 2" key="2">
    <citation type="submission" date="2014-10" db="EMBL/GenBank/DDBJ databases">
        <title>Paracoccus sanguinis sp. nov., isolated from clinical specimens of New York State patients.</title>
        <authorList>
            <person name="Mingle L.A."/>
            <person name="Cole J.A."/>
            <person name="Lapierre P."/>
            <person name="Musser K.A."/>
        </authorList>
    </citation>
    <scope>NUCLEOTIDE SEQUENCE [LARGE SCALE GENOMIC DNA]</scope>
    <source>
        <strain evidence="1 2">JCM 14014</strain>
    </source>
</reference>
<evidence type="ECO:0000313" key="2">
    <source>
        <dbReference type="Proteomes" id="UP000029846"/>
    </source>
</evidence>
<comment type="caution">
    <text evidence="1">The sequence shown here is derived from an EMBL/GenBank/DDBJ whole genome shotgun (WGS) entry which is preliminary data.</text>
</comment>
<dbReference type="Proteomes" id="UP000029846">
    <property type="component" value="Unassembled WGS sequence"/>
</dbReference>
<dbReference type="AlphaFoldDB" id="A0A099EX73"/>
<sequence>MSFSLPLSEDNMVIKFTKEQMNSAPMPPREFAKWYVSEIMTTEFPHFVRDLYPHICEQQTRNGLLYARHFGIMRPDLQAQFMTIMWALGPNFFEVEEFGEILSDTSMTEDAKIDALYAVSDRAGGMAAQRANDLYWYPWRIKNNILGLKEDPELFDDDDDDDDDDEDE</sequence>
<dbReference type="EMBL" id="JRKN01000035">
    <property type="protein sequence ID" value="KGJ02596.1"/>
    <property type="molecule type" value="Genomic_DNA"/>
</dbReference>
<reference evidence="1 2" key="1">
    <citation type="submission" date="2014-09" db="EMBL/GenBank/DDBJ databases">
        <authorList>
            <person name="McGinnis J.M."/>
            <person name="Wolfgang W.J."/>
        </authorList>
    </citation>
    <scope>NUCLEOTIDE SEQUENCE [LARGE SCALE GENOMIC DNA]</scope>
    <source>
        <strain evidence="1 2">JCM 14014</strain>
    </source>
</reference>
<evidence type="ECO:0000313" key="1">
    <source>
        <dbReference type="EMBL" id="KGJ02596.1"/>
    </source>
</evidence>
<dbReference type="eggNOG" id="ENOG502ZK3H">
    <property type="taxonomic scope" value="Bacteria"/>
</dbReference>
<protein>
    <submittedName>
        <fullName evidence="1">Uncharacterized protein</fullName>
    </submittedName>
</protein>
<keyword evidence="2" id="KW-1185">Reference proteome</keyword>
<proteinExistence type="predicted"/>
<accession>A0A099EX73</accession>
<gene>
    <name evidence="1" type="ORF">IT41_17135</name>
</gene>
<name>A0A099EX73_9RHOB</name>